<dbReference type="PANTHER" id="PTHR43884">
    <property type="entry name" value="ACYL-COA DEHYDROGENASE"/>
    <property type="match status" value="1"/>
</dbReference>
<evidence type="ECO:0000256" key="1">
    <source>
        <dbReference type="ARBA" id="ARBA00001974"/>
    </source>
</evidence>
<dbReference type="InterPro" id="IPR036250">
    <property type="entry name" value="AcylCo_DH-like_C"/>
</dbReference>
<dbReference type="AlphaFoldDB" id="A0A239I0X4"/>
<accession>A0A239I0X4</accession>
<keyword evidence="8" id="KW-1185">Reference proteome</keyword>
<feature type="domain" description="Acyl-CoA dehydrogenase/oxidase C-terminal" evidence="6">
    <location>
        <begin position="225"/>
        <end position="359"/>
    </location>
</feature>
<sequence length="361" mass="37450">MTSSSMLTELDALRSSVRAATADVGGHDLCRALDPSGPGWDARAWSVLAEQIGIGALGLPERCGGLGALPELTVVAEELGATLMPVPFLSTVLAGQALLGAIDVDDVIADIAGGVPAAFAGLDRKGWWSPDVALFTATETSSGWTLTGRAPTVLGAAGARWLVVVADTADGPDVFVVDASATGVEIAPLRTLDLSRAQSSVRLTHTPARRATAGGSAGAAVFPALHTACIVLAAEQLGGAQASLDHTVSYTKERRQFGRAIGSFQSVKHTLADLLVLVESSRSAVTRAVRSIDAAEASAVAQAWCSDAYRTVSAEAVQLHGGIGFTWEHHCHLYFRRARADAQLLGGAAFHRERLATALAW</sequence>
<dbReference type="Gene3D" id="1.20.140.10">
    <property type="entry name" value="Butyryl-CoA Dehydrogenase, subunit A, domain 3"/>
    <property type="match status" value="1"/>
</dbReference>
<dbReference type="SUPFAM" id="SSF56645">
    <property type="entry name" value="Acyl-CoA dehydrogenase NM domain-like"/>
    <property type="match status" value="1"/>
</dbReference>
<evidence type="ECO:0000256" key="5">
    <source>
        <dbReference type="ARBA" id="ARBA00023002"/>
    </source>
</evidence>
<comment type="cofactor">
    <cofactor evidence="1">
        <name>FAD</name>
        <dbReference type="ChEBI" id="CHEBI:57692"/>
    </cofactor>
</comment>
<dbReference type="Gene3D" id="2.40.110.10">
    <property type="entry name" value="Butyryl-CoA Dehydrogenase, subunit A, domain 2"/>
    <property type="match status" value="1"/>
</dbReference>
<reference evidence="8" key="1">
    <citation type="submission" date="2017-06" db="EMBL/GenBank/DDBJ databases">
        <authorList>
            <person name="Varghese N."/>
            <person name="Submissions S."/>
        </authorList>
    </citation>
    <scope>NUCLEOTIDE SEQUENCE [LARGE SCALE GENOMIC DNA]</scope>
    <source>
        <strain evidence="8">JCM 23211</strain>
    </source>
</reference>
<dbReference type="Gene3D" id="1.10.540.10">
    <property type="entry name" value="Acyl-CoA dehydrogenase/oxidase, N-terminal domain"/>
    <property type="match status" value="1"/>
</dbReference>
<keyword evidence="4" id="KW-0274">FAD</keyword>
<dbReference type="Pfam" id="PF00441">
    <property type="entry name" value="Acyl-CoA_dh_1"/>
    <property type="match status" value="1"/>
</dbReference>
<keyword evidence="3" id="KW-0285">Flavoprotein</keyword>
<evidence type="ECO:0000313" key="7">
    <source>
        <dbReference type="EMBL" id="SNS87159.1"/>
    </source>
</evidence>
<evidence type="ECO:0000256" key="4">
    <source>
        <dbReference type="ARBA" id="ARBA00022827"/>
    </source>
</evidence>
<dbReference type="Proteomes" id="UP000198327">
    <property type="component" value="Unassembled WGS sequence"/>
</dbReference>
<evidence type="ECO:0000313" key="8">
    <source>
        <dbReference type="Proteomes" id="UP000198327"/>
    </source>
</evidence>
<dbReference type="SUPFAM" id="SSF47203">
    <property type="entry name" value="Acyl-CoA dehydrogenase C-terminal domain-like"/>
    <property type="match status" value="1"/>
</dbReference>
<dbReference type="CDD" id="cd00567">
    <property type="entry name" value="ACAD"/>
    <property type="match status" value="1"/>
</dbReference>
<dbReference type="RefSeq" id="WP_245865531.1">
    <property type="nucleotide sequence ID" value="NZ_FZOW01000006.1"/>
</dbReference>
<dbReference type="InterPro" id="IPR009100">
    <property type="entry name" value="AcylCoA_DH/oxidase_NM_dom_sf"/>
</dbReference>
<dbReference type="PANTHER" id="PTHR43884:SF20">
    <property type="entry name" value="ACYL-COA DEHYDROGENASE FADE28"/>
    <property type="match status" value="1"/>
</dbReference>
<proteinExistence type="inferred from homology"/>
<evidence type="ECO:0000259" key="6">
    <source>
        <dbReference type="Pfam" id="PF00441"/>
    </source>
</evidence>
<dbReference type="GO" id="GO:0003995">
    <property type="term" value="F:acyl-CoA dehydrogenase activity"/>
    <property type="evidence" value="ECO:0007669"/>
    <property type="project" value="TreeGrafter"/>
</dbReference>
<keyword evidence="5" id="KW-0560">Oxidoreductase</keyword>
<evidence type="ECO:0000256" key="3">
    <source>
        <dbReference type="ARBA" id="ARBA00022630"/>
    </source>
</evidence>
<comment type="similarity">
    <text evidence="2">Belongs to the acyl-CoA dehydrogenase family.</text>
</comment>
<organism evidence="7 8">
    <name type="scientific">Rhodococcoides kyotonense</name>
    <dbReference type="NCBI Taxonomy" id="398843"/>
    <lineage>
        <taxon>Bacteria</taxon>
        <taxon>Bacillati</taxon>
        <taxon>Actinomycetota</taxon>
        <taxon>Actinomycetes</taxon>
        <taxon>Mycobacteriales</taxon>
        <taxon>Nocardiaceae</taxon>
        <taxon>Rhodococcoides</taxon>
    </lineage>
</organism>
<gene>
    <name evidence="7" type="ORF">SAMN05421642_106149</name>
</gene>
<name>A0A239I0X4_9NOCA</name>
<evidence type="ECO:0000256" key="2">
    <source>
        <dbReference type="ARBA" id="ARBA00009347"/>
    </source>
</evidence>
<protein>
    <submittedName>
        <fullName evidence="7">Acyl-CoA dehydrogenase</fullName>
    </submittedName>
</protein>
<dbReference type="InterPro" id="IPR009075">
    <property type="entry name" value="AcylCo_DH/oxidase_C"/>
</dbReference>
<dbReference type="EMBL" id="FZOW01000006">
    <property type="protein sequence ID" value="SNS87159.1"/>
    <property type="molecule type" value="Genomic_DNA"/>
</dbReference>
<dbReference type="GO" id="GO:0050660">
    <property type="term" value="F:flavin adenine dinucleotide binding"/>
    <property type="evidence" value="ECO:0007669"/>
    <property type="project" value="InterPro"/>
</dbReference>
<dbReference type="InterPro" id="IPR037069">
    <property type="entry name" value="AcylCoA_DH/ox_N_sf"/>
</dbReference>
<dbReference type="InterPro" id="IPR046373">
    <property type="entry name" value="Acyl-CoA_Oxase/DH_mid-dom_sf"/>
</dbReference>